<sequence length="214" mass="24588">MKKKNRLIQKPNLPEHLEPIKIDKLADQSFYEKVTINSVISTVHAERVRFDQIHFKDVIFSEVNLPFSQWLDVLFENCDLSHVRLNDARFNRVKFRGCKLAGTDFDQAVMDDVTWTDCQAPYVLCNLTELRDVHFDNCLLKGANFIDASQRNLQFGTSDIHDIQLTGTSLKNVDLSRCQFTHLHLDEQDLRGAFIASEQAAGFIQLFGVNVKDD</sequence>
<dbReference type="SUPFAM" id="SSF141571">
    <property type="entry name" value="Pentapeptide repeat-like"/>
    <property type="match status" value="1"/>
</dbReference>
<dbReference type="Pfam" id="PF00805">
    <property type="entry name" value="Pentapeptide"/>
    <property type="match status" value="1"/>
</dbReference>
<dbReference type="Pfam" id="PF13599">
    <property type="entry name" value="Pentapeptide_4"/>
    <property type="match status" value="1"/>
</dbReference>
<dbReference type="InterPro" id="IPR001646">
    <property type="entry name" value="5peptide_repeat"/>
</dbReference>
<dbReference type="PANTHER" id="PTHR42999:SF1">
    <property type="entry name" value="PENTAPEPTIDE REPEAT-CONTAINING PROTEIN"/>
    <property type="match status" value="1"/>
</dbReference>
<dbReference type="OrthoDB" id="9798656at2"/>
<accession>A0A1I0X374</accession>
<gene>
    <name evidence="1" type="ORF">SAMN04488072_104125</name>
</gene>
<organism evidence="1 2">
    <name type="scientific">Lentibacillus halodurans</name>
    <dbReference type="NCBI Taxonomy" id="237679"/>
    <lineage>
        <taxon>Bacteria</taxon>
        <taxon>Bacillati</taxon>
        <taxon>Bacillota</taxon>
        <taxon>Bacilli</taxon>
        <taxon>Bacillales</taxon>
        <taxon>Bacillaceae</taxon>
        <taxon>Lentibacillus</taxon>
    </lineage>
</organism>
<dbReference type="STRING" id="237679.SAMN04488072_104125"/>
<dbReference type="InterPro" id="IPR052949">
    <property type="entry name" value="PA_immunity-related"/>
</dbReference>
<dbReference type="Gene3D" id="2.160.20.80">
    <property type="entry name" value="E3 ubiquitin-protein ligase SopA"/>
    <property type="match status" value="1"/>
</dbReference>
<keyword evidence="2" id="KW-1185">Reference proteome</keyword>
<dbReference type="Proteomes" id="UP000198642">
    <property type="component" value="Unassembled WGS sequence"/>
</dbReference>
<dbReference type="PANTHER" id="PTHR42999">
    <property type="entry name" value="ANTIBIOTIC RESISTANCE PROTEIN MCBG"/>
    <property type="match status" value="1"/>
</dbReference>
<reference evidence="1 2" key="1">
    <citation type="submission" date="2016-10" db="EMBL/GenBank/DDBJ databases">
        <authorList>
            <person name="de Groot N.N."/>
        </authorList>
    </citation>
    <scope>NUCLEOTIDE SEQUENCE [LARGE SCALE GENOMIC DNA]</scope>
    <source>
        <strain evidence="1 2">CGMCC 1.3702</strain>
    </source>
</reference>
<proteinExistence type="predicted"/>
<dbReference type="AlphaFoldDB" id="A0A1I0X374"/>
<dbReference type="RefSeq" id="WP_090235335.1">
    <property type="nucleotide sequence ID" value="NZ_FOJW01000004.1"/>
</dbReference>
<evidence type="ECO:0000313" key="2">
    <source>
        <dbReference type="Proteomes" id="UP000198642"/>
    </source>
</evidence>
<evidence type="ECO:0000313" key="1">
    <source>
        <dbReference type="EMBL" id="SFA95472.1"/>
    </source>
</evidence>
<protein>
    <submittedName>
        <fullName evidence="1">Uncharacterized protein YjbI, contains pentapeptide repeats</fullName>
    </submittedName>
</protein>
<dbReference type="EMBL" id="FOJW01000004">
    <property type="protein sequence ID" value="SFA95472.1"/>
    <property type="molecule type" value="Genomic_DNA"/>
</dbReference>
<name>A0A1I0X374_9BACI</name>